<dbReference type="SUPFAM" id="SSF56112">
    <property type="entry name" value="Protein kinase-like (PK-like)"/>
    <property type="match status" value="1"/>
</dbReference>
<dbReference type="Pfam" id="PF00069">
    <property type="entry name" value="Pkinase"/>
    <property type="match status" value="1"/>
</dbReference>
<dbReference type="InterPro" id="IPR005084">
    <property type="entry name" value="CBM6"/>
</dbReference>
<evidence type="ECO:0000313" key="14">
    <source>
        <dbReference type="EMBL" id="MFC7340130.1"/>
    </source>
</evidence>
<dbReference type="PANTHER" id="PTHR43289:SF6">
    <property type="entry name" value="SERINE_THREONINE-PROTEIN KINASE NEKL-3"/>
    <property type="match status" value="1"/>
</dbReference>
<keyword evidence="7 9" id="KW-0067">ATP-binding</keyword>
<feature type="transmembrane region" description="Helical" evidence="11">
    <location>
        <begin position="372"/>
        <end position="392"/>
    </location>
</feature>
<dbReference type="PROSITE" id="PS00107">
    <property type="entry name" value="PROTEIN_KINASE_ATP"/>
    <property type="match status" value="1"/>
</dbReference>
<evidence type="ECO:0000313" key="15">
    <source>
        <dbReference type="Proteomes" id="UP001596504"/>
    </source>
</evidence>
<comment type="caution">
    <text evidence="14">The sequence shown here is derived from an EMBL/GenBank/DDBJ whole genome shotgun (WGS) entry which is preliminary data.</text>
</comment>
<evidence type="ECO:0000256" key="3">
    <source>
        <dbReference type="ARBA" id="ARBA00022679"/>
    </source>
</evidence>
<evidence type="ECO:0000259" key="13">
    <source>
        <dbReference type="PROSITE" id="PS51175"/>
    </source>
</evidence>
<proteinExistence type="predicted"/>
<name>A0ABW2LEX1_9PSEU</name>
<dbReference type="InterPro" id="IPR008979">
    <property type="entry name" value="Galactose-bd-like_sf"/>
</dbReference>
<dbReference type="Gene3D" id="1.10.510.10">
    <property type="entry name" value="Transferase(Phosphotransferase) domain 1"/>
    <property type="match status" value="1"/>
</dbReference>
<keyword evidence="2" id="KW-0723">Serine/threonine-protein kinase</keyword>
<dbReference type="SMART" id="SM00220">
    <property type="entry name" value="S_TKc"/>
    <property type="match status" value="1"/>
</dbReference>
<reference evidence="15" key="1">
    <citation type="journal article" date="2019" name="Int. J. Syst. Evol. Microbiol.">
        <title>The Global Catalogue of Microorganisms (GCM) 10K type strain sequencing project: providing services to taxonomists for standard genome sequencing and annotation.</title>
        <authorList>
            <consortium name="The Broad Institute Genomics Platform"/>
            <consortium name="The Broad Institute Genome Sequencing Center for Infectious Disease"/>
            <person name="Wu L."/>
            <person name="Ma J."/>
        </authorList>
    </citation>
    <scope>NUCLEOTIDE SEQUENCE [LARGE SCALE GENOMIC DNA]</scope>
    <source>
        <strain evidence="15">WLHS5</strain>
    </source>
</reference>
<dbReference type="PROSITE" id="PS51175">
    <property type="entry name" value="CBM6"/>
    <property type="match status" value="1"/>
</dbReference>
<dbReference type="PROSITE" id="PS00108">
    <property type="entry name" value="PROTEIN_KINASE_ST"/>
    <property type="match status" value="1"/>
</dbReference>
<dbReference type="RefSeq" id="WP_380663488.1">
    <property type="nucleotide sequence ID" value="NZ_JBHTCJ010000001.1"/>
</dbReference>
<evidence type="ECO:0000256" key="4">
    <source>
        <dbReference type="ARBA" id="ARBA00022729"/>
    </source>
</evidence>
<dbReference type="SMART" id="SM00606">
    <property type="entry name" value="CBD_IV"/>
    <property type="match status" value="1"/>
</dbReference>
<evidence type="ECO:0000256" key="8">
    <source>
        <dbReference type="ARBA" id="ARBA00023170"/>
    </source>
</evidence>
<keyword evidence="8" id="KW-0675">Receptor</keyword>
<gene>
    <name evidence="14" type="ORF">ACFQRI_01810</name>
</gene>
<feature type="region of interest" description="Disordered" evidence="10">
    <location>
        <begin position="293"/>
        <end position="363"/>
    </location>
</feature>
<dbReference type="Proteomes" id="UP001596504">
    <property type="component" value="Unassembled WGS sequence"/>
</dbReference>
<dbReference type="PANTHER" id="PTHR43289">
    <property type="entry name" value="MITOGEN-ACTIVATED PROTEIN KINASE KINASE KINASE 20-RELATED"/>
    <property type="match status" value="1"/>
</dbReference>
<sequence length="545" mass="58096">MRDDQLVPSRADVAESGRVIGGRYRLERTIGRGGMGYVWSGSDILLGRQVAVKELRFPPGLPSVEAAEMRERALREARAMATLSHPNTVMLYDVAREADQPFVVMELVAGQSISALLKTHRALNHYQLAVFVDGVAAALQAAHRVGIVHRDVKPGNVLLGPLGQVKLADFGLSRNVAEATMTRSEMLVGTPTYLPPEIARSRTLEASADLWSLGATLYAAAEGRPPYDKSTDPLATISSIVHGPLPRHHQTGPIGEVLGGLLVKNPEQRMPLSEVRNRLRELVLDAGEQPFEALLNPSTATTERMSVPKPPSAQAIPRQHDRRAAPPPPPGRARRAAPAPRRPAPAQPKRAAPLQDTPSRAIPSRLPVRTPVALAVAGVVLVVGAATIGFLAGREGPGTASVSNERSLTFGEAYRKLQVEQGTTVGRRVSKSAEDGVRYLGSLAAGDVLRLDGVAFGPVPATEVVARLRTTGDATGAHLDIRLDRPDGELVGRIDVASAGGGTGWRNAAVRLGRGVTGTHTVHLVVGAANGQDDLVQLDWIRFHR</sequence>
<evidence type="ECO:0000256" key="5">
    <source>
        <dbReference type="ARBA" id="ARBA00022741"/>
    </source>
</evidence>
<evidence type="ECO:0000256" key="10">
    <source>
        <dbReference type="SAM" id="MobiDB-lite"/>
    </source>
</evidence>
<dbReference type="InterPro" id="IPR000719">
    <property type="entry name" value="Prot_kinase_dom"/>
</dbReference>
<dbReference type="Gene3D" id="2.60.120.260">
    <property type="entry name" value="Galactose-binding domain-like"/>
    <property type="match status" value="1"/>
</dbReference>
<dbReference type="Pfam" id="PF03422">
    <property type="entry name" value="CBM_6"/>
    <property type="match status" value="1"/>
</dbReference>
<protein>
    <recommendedName>
        <fullName evidence="1">non-specific serine/threonine protein kinase</fullName>
        <ecNumber evidence="1">2.7.11.1</ecNumber>
    </recommendedName>
</protein>
<dbReference type="InterPro" id="IPR017441">
    <property type="entry name" value="Protein_kinase_ATP_BS"/>
</dbReference>
<feature type="binding site" evidence="9">
    <location>
        <position position="53"/>
    </location>
    <ligand>
        <name>ATP</name>
        <dbReference type="ChEBI" id="CHEBI:30616"/>
    </ligand>
</feature>
<organism evidence="14 15">
    <name type="scientific">Saccharopolyspora griseoalba</name>
    <dbReference type="NCBI Taxonomy" id="1431848"/>
    <lineage>
        <taxon>Bacteria</taxon>
        <taxon>Bacillati</taxon>
        <taxon>Actinomycetota</taxon>
        <taxon>Actinomycetes</taxon>
        <taxon>Pseudonocardiales</taxon>
        <taxon>Pseudonocardiaceae</taxon>
        <taxon>Saccharopolyspora</taxon>
    </lineage>
</organism>
<dbReference type="SUPFAM" id="SSF49785">
    <property type="entry name" value="Galactose-binding domain-like"/>
    <property type="match status" value="1"/>
</dbReference>
<evidence type="ECO:0000256" key="7">
    <source>
        <dbReference type="ARBA" id="ARBA00022840"/>
    </source>
</evidence>
<dbReference type="PROSITE" id="PS50011">
    <property type="entry name" value="PROTEIN_KINASE_DOM"/>
    <property type="match status" value="1"/>
</dbReference>
<keyword evidence="11" id="KW-0812">Transmembrane</keyword>
<feature type="domain" description="CBM6" evidence="13">
    <location>
        <begin position="415"/>
        <end position="544"/>
    </location>
</feature>
<dbReference type="InterPro" id="IPR011009">
    <property type="entry name" value="Kinase-like_dom_sf"/>
</dbReference>
<keyword evidence="15" id="KW-1185">Reference proteome</keyword>
<dbReference type="InterPro" id="IPR006584">
    <property type="entry name" value="Cellulose-bd_IV"/>
</dbReference>
<dbReference type="CDD" id="cd14014">
    <property type="entry name" value="STKc_PknB_like"/>
    <property type="match status" value="1"/>
</dbReference>
<dbReference type="CDD" id="cd04084">
    <property type="entry name" value="CBM6_xylanase-like"/>
    <property type="match status" value="1"/>
</dbReference>
<evidence type="ECO:0000256" key="6">
    <source>
        <dbReference type="ARBA" id="ARBA00022777"/>
    </source>
</evidence>
<evidence type="ECO:0000256" key="11">
    <source>
        <dbReference type="SAM" id="Phobius"/>
    </source>
</evidence>
<evidence type="ECO:0000256" key="9">
    <source>
        <dbReference type="PROSITE-ProRule" id="PRU10141"/>
    </source>
</evidence>
<dbReference type="Gene3D" id="3.30.200.20">
    <property type="entry name" value="Phosphorylase Kinase, domain 1"/>
    <property type="match status" value="1"/>
</dbReference>
<dbReference type="EMBL" id="JBHTCJ010000001">
    <property type="protein sequence ID" value="MFC7340130.1"/>
    <property type="molecule type" value="Genomic_DNA"/>
</dbReference>
<accession>A0ABW2LEX1</accession>
<evidence type="ECO:0000259" key="12">
    <source>
        <dbReference type="PROSITE" id="PS50011"/>
    </source>
</evidence>
<keyword evidence="3" id="KW-0808">Transferase</keyword>
<keyword evidence="5 9" id="KW-0547">Nucleotide-binding</keyword>
<feature type="domain" description="Protein kinase" evidence="12">
    <location>
        <begin position="24"/>
        <end position="283"/>
    </location>
</feature>
<keyword evidence="11" id="KW-1133">Transmembrane helix</keyword>
<keyword evidence="11" id="KW-0472">Membrane</keyword>
<evidence type="ECO:0000256" key="2">
    <source>
        <dbReference type="ARBA" id="ARBA00022527"/>
    </source>
</evidence>
<dbReference type="GO" id="GO:0016301">
    <property type="term" value="F:kinase activity"/>
    <property type="evidence" value="ECO:0007669"/>
    <property type="project" value="UniProtKB-KW"/>
</dbReference>
<evidence type="ECO:0000256" key="1">
    <source>
        <dbReference type="ARBA" id="ARBA00012513"/>
    </source>
</evidence>
<keyword evidence="6 14" id="KW-0418">Kinase</keyword>
<dbReference type="InterPro" id="IPR008271">
    <property type="entry name" value="Ser/Thr_kinase_AS"/>
</dbReference>
<keyword evidence="4" id="KW-0732">Signal</keyword>
<dbReference type="EC" id="2.7.11.1" evidence="1"/>